<dbReference type="InterPro" id="IPR001288">
    <property type="entry name" value="Translation_initiation_fac_3"/>
</dbReference>
<dbReference type="EMBL" id="CP002629">
    <property type="protein sequence ID" value="AEB10132.1"/>
    <property type="molecule type" value="Genomic_DNA"/>
</dbReference>
<evidence type="ECO:0000259" key="7">
    <source>
        <dbReference type="Pfam" id="PF05198"/>
    </source>
</evidence>
<dbReference type="PANTHER" id="PTHR10938:SF0">
    <property type="entry name" value="TRANSLATION INITIATION FACTOR IF-3, MITOCHONDRIAL"/>
    <property type="match status" value="1"/>
</dbReference>
<evidence type="ECO:0000313" key="9">
    <source>
        <dbReference type="Proteomes" id="UP000000483"/>
    </source>
</evidence>
<dbReference type="Pfam" id="PF05198">
    <property type="entry name" value="IF3_N"/>
    <property type="match status" value="1"/>
</dbReference>
<dbReference type="HAMAP" id="MF_00080">
    <property type="entry name" value="IF_3"/>
    <property type="match status" value="1"/>
</dbReference>
<dbReference type="InterPro" id="IPR036787">
    <property type="entry name" value="T_IF-3_N_sf"/>
</dbReference>
<dbReference type="Gene3D" id="3.30.110.10">
    <property type="entry name" value="Translation initiation factor 3 (IF-3), C-terminal domain"/>
    <property type="match status" value="1"/>
</dbReference>
<dbReference type="GO" id="GO:0005829">
    <property type="term" value="C:cytosol"/>
    <property type="evidence" value="ECO:0007669"/>
    <property type="project" value="TreeGrafter"/>
</dbReference>
<sequence>MIRATEVRLIGPEGEQVGIMPLTEALARAAEAALDLVEVAPQANPPVCRIMDYGKFKYLQSKKVQEARKKQTIIQVKEVKFRPKIEEHDVAFKIKNIRRFLAQKDKTKISLIFRGREIAHPQIGIDLLNRVATELEDIGTVEQPPKIEGRNLTMIIAPK</sequence>
<dbReference type="STRING" id="880072.Desac_2308"/>
<dbReference type="HOGENOM" id="CLU_054919_3_2_7"/>
<keyword evidence="9" id="KW-1185">Reference proteome</keyword>
<dbReference type="InterPro" id="IPR019814">
    <property type="entry name" value="Translation_initiation_fac_3_N"/>
</dbReference>
<comment type="similarity">
    <text evidence="1 4">Belongs to the IF-3 family.</text>
</comment>
<comment type="subunit">
    <text evidence="4">Monomer.</text>
</comment>
<dbReference type="SUPFAM" id="SSF55200">
    <property type="entry name" value="Translation initiation factor IF3, C-terminal domain"/>
    <property type="match status" value="1"/>
</dbReference>
<dbReference type="FunFam" id="3.10.20.80:FF:000001">
    <property type="entry name" value="Translation initiation factor IF-3"/>
    <property type="match status" value="1"/>
</dbReference>
<dbReference type="InterPro" id="IPR036788">
    <property type="entry name" value="T_IF-3_C_sf"/>
</dbReference>
<evidence type="ECO:0000256" key="5">
    <source>
        <dbReference type="NCBIfam" id="TIGR00168"/>
    </source>
</evidence>
<feature type="domain" description="Translation initiation factor 3 C-terminal" evidence="6">
    <location>
        <begin position="74"/>
        <end position="159"/>
    </location>
</feature>
<evidence type="ECO:0000256" key="3">
    <source>
        <dbReference type="ARBA" id="ARBA00022917"/>
    </source>
</evidence>
<dbReference type="Gene3D" id="3.10.20.80">
    <property type="entry name" value="Translation initiation factor 3 (IF-3), N-terminal domain"/>
    <property type="match status" value="1"/>
</dbReference>
<keyword evidence="4" id="KW-0963">Cytoplasm</keyword>
<evidence type="ECO:0000256" key="4">
    <source>
        <dbReference type="HAMAP-Rule" id="MF_00080"/>
    </source>
</evidence>
<reference evidence="9" key="2">
    <citation type="submission" date="2011-03" db="EMBL/GenBank/DDBJ databases">
        <title>The complete genome of Desulfobacca acetoxidans DSM 11109.</title>
        <authorList>
            <consortium name="US DOE Joint Genome Institute (JGI-PGF)"/>
            <person name="Lucas S."/>
            <person name="Copeland A."/>
            <person name="Lapidus A."/>
            <person name="Bruce D."/>
            <person name="Goodwin L."/>
            <person name="Pitluck S."/>
            <person name="Peters L."/>
            <person name="Kyrpides N."/>
            <person name="Mavromatis K."/>
            <person name="Ivanova N."/>
            <person name="Ovchinnikova G."/>
            <person name="Teshima H."/>
            <person name="Detter J.C."/>
            <person name="Han C."/>
            <person name="Land M."/>
            <person name="Hauser L."/>
            <person name="Markowitz V."/>
            <person name="Cheng J.-F."/>
            <person name="Hugenholtz P."/>
            <person name="Woyke T."/>
            <person name="Wu D."/>
            <person name="Spring S."/>
            <person name="Schueler E."/>
            <person name="Brambilla E."/>
            <person name="Klenk H.-P."/>
            <person name="Eisen J.A."/>
        </authorList>
    </citation>
    <scope>NUCLEOTIDE SEQUENCE [LARGE SCALE GENOMIC DNA]</scope>
    <source>
        <strain evidence="9">ATCC 700848 / DSM 11109 / ASRB2</strain>
    </source>
</reference>
<dbReference type="AlphaFoldDB" id="F2NFL3"/>
<proteinExistence type="inferred from homology"/>
<name>F2NFL3_DESAR</name>
<dbReference type="GO" id="GO:0003743">
    <property type="term" value="F:translation initiation factor activity"/>
    <property type="evidence" value="ECO:0007669"/>
    <property type="project" value="UniProtKB-UniRule"/>
</dbReference>
<comment type="subcellular location">
    <subcellularLocation>
        <location evidence="4">Cytoplasm</location>
    </subcellularLocation>
</comment>
<evidence type="ECO:0000256" key="2">
    <source>
        <dbReference type="ARBA" id="ARBA00022540"/>
    </source>
</evidence>
<keyword evidence="3 4" id="KW-0648">Protein biosynthesis</keyword>
<evidence type="ECO:0000313" key="8">
    <source>
        <dbReference type="EMBL" id="AEB10132.1"/>
    </source>
</evidence>
<feature type="domain" description="Translation initiation factor 3 N-terminal" evidence="7">
    <location>
        <begin position="2"/>
        <end position="67"/>
    </location>
</feature>
<dbReference type="FunFam" id="3.30.110.10:FF:000001">
    <property type="entry name" value="Translation initiation factor IF-3"/>
    <property type="match status" value="1"/>
</dbReference>
<dbReference type="Pfam" id="PF00707">
    <property type="entry name" value="IF3_C"/>
    <property type="match status" value="1"/>
</dbReference>
<dbReference type="KEGG" id="dao:Desac_2308"/>
<keyword evidence="2 4" id="KW-0396">Initiation factor</keyword>
<dbReference type="PANTHER" id="PTHR10938">
    <property type="entry name" value="TRANSLATION INITIATION FACTOR IF-3"/>
    <property type="match status" value="1"/>
</dbReference>
<dbReference type="Proteomes" id="UP000000483">
    <property type="component" value="Chromosome"/>
</dbReference>
<comment type="function">
    <text evidence="4">IF-3 binds to the 30S ribosomal subunit and shifts the equilibrium between 70S ribosomes and their 50S and 30S subunits in favor of the free subunits, thus enhancing the availability of 30S subunits on which protein synthesis initiation begins.</text>
</comment>
<protein>
    <recommendedName>
        <fullName evidence="4 5">Translation initiation factor IF-3</fullName>
    </recommendedName>
</protein>
<evidence type="ECO:0000256" key="1">
    <source>
        <dbReference type="ARBA" id="ARBA00005439"/>
    </source>
</evidence>
<dbReference type="GO" id="GO:0032790">
    <property type="term" value="P:ribosome disassembly"/>
    <property type="evidence" value="ECO:0007669"/>
    <property type="project" value="TreeGrafter"/>
</dbReference>
<gene>
    <name evidence="4" type="primary">infC</name>
    <name evidence="8" type="ordered locus">Desac_2308</name>
</gene>
<reference evidence="8 9" key="1">
    <citation type="journal article" date="2011" name="Stand. Genomic Sci.">
        <title>Complete genome sequence of the acetate-degrading sulfate reducer Desulfobacca acetoxidans type strain (ASRB2).</title>
        <authorList>
            <person name="Goker M."/>
            <person name="Teshima H."/>
            <person name="Lapidus A."/>
            <person name="Nolan M."/>
            <person name="Lucas S."/>
            <person name="Hammon N."/>
            <person name="Deshpande S."/>
            <person name="Cheng J.F."/>
            <person name="Tapia R."/>
            <person name="Han C."/>
            <person name="Goodwin L."/>
            <person name="Pitluck S."/>
            <person name="Huntemann M."/>
            <person name="Liolios K."/>
            <person name="Ivanova N."/>
            <person name="Pagani I."/>
            <person name="Mavromatis K."/>
            <person name="Ovchinikova G."/>
            <person name="Pati A."/>
            <person name="Chen A."/>
            <person name="Palaniappan K."/>
            <person name="Land M."/>
            <person name="Hauser L."/>
            <person name="Brambilla E.M."/>
            <person name="Rohde M."/>
            <person name="Spring S."/>
            <person name="Detter J.C."/>
            <person name="Woyke T."/>
            <person name="Bristow J."/>
            <person name="Eisen J.A."/>
            <person name="Markowitz V."/>
            <person name="Hugenholtz P."/>
            <person name="Kyrpides N.C."/>
            <person name="Klenk H.P."/>
        </authorList>
    </citation>
    <scope>NUCLEOTIDE SEQUENCE [LARGE SCALE GENOMIC DNA]</scope>
    <source>
        <strain evidence="9">ATCC 700848 / DSM 11109 / ASRB2</strain>
    </source>
</reference>
<dbReference type="GO" id="GO:0016020">
    <property type="term" value="C:membrane"/>
    <property type="evidence" value="ECO:0007669"/>
    <property type="project" value="TreeGrafter"/>
</dbReference>
<accession>F2NFL3</accession>
<dbReference type="eggNOG" id="COG0290">
    <property type="taxonomic scope" value="Bacteria"/>
</dbReference>
<organism evidence="8 9">
    <name type="scientific">Desulfobacca acetoxidans (strain ATCC 700848 / DSM 11109 / ASRB2)</name>
    <dbReference type="NCBI Taxonomy" id="880072"/>
    <lineage>
        <taxon>Bacteria</taxon>
        <taxon>Pseudomonadati</taxon>
        <taxon>Thermodesulfobacteriota</taxon>
        <taxon>Desulfobaccia</taxon>
        <taxon>Desulfobaccales</taxon>
        <taxon>Desulfobaccaceae</taxon>
        <taxon>Desulfobacca</taxon>
    </lineage>
</organism>
<dbReference type="InterPro" id="IPR019815">
    <property type="entry name" value="Translation_initiation_fac_3_C"/>
</dbReference>
<evidence type="ECO:0000259" key="6">
    <source>
        <dbReference type="Pfam" id="PF00707"/>
    </source>
</evidence>
<dbReference type="NCBIfam" id="TIGR00168">
    <property type="entry name" value="infC"/>
    <property type="match status" value="1"/>
</dbReference>
<dbReference type="GO" id="GO:0043022">
    <property type="term" value="F:ribosome binding"/>
    <property type="evidence" value="ECO:0007669"/>
    <property type="project" value="UniProtKB-ARBA"/>
</dbReference>
<dbReference type="SUPFAM" id="SSF54364">
    <property type="entry name" value="Translation initiation factor IF3, N-terminal domain"/>
    <property type="match status" value="1"/>
</dbReference>